<feature type="region of interest" description="Disordered" evidence="1">
    <location>
        <begin position="120"/>
        <end position="203"/>
    </location>
</feature>
<dbReference type="AlphaFoldDB" id="A0A9D3UYR1"/>
<sequence>MSRKRTRSSMNTPENPIVIDEEVKVRFDSFFKHQPMILEKGFNLKSNDVKVPLTSKSNNDLFNLPDVEEDEYYPMMDNINWDLLQQVLNVVTNLGSQWIIRKYGSHSYRREYLKPVAKELNQGEQAEPSEPKTKESTNAAETETNSVADSEEEESETEPTGPNPTEGTTNPEPRVEPEEEPVKPSVEPEFVTPIPTHASTSKKSELSIMMDMCKFMHKQQQTYWKYNTFKNISNTFVPKFPDDIFETWTKESDNTSGDGA</sequence>
<name>A0A9D3UYR1_9ROSI</name>
<evidence type="ECO:0000256" key="1">
    <source>
        <dbReference type="SAM" id="MobiDB-lite"/>
    </source>
</evidence>
<evidence type="ECO:0000313" key="2">
    <source>
        <dbReference type="EMBL" id="KAH1064469.1"/>
    </source>
</evidence>
<reference evidence="2 3" key="1">
    <citation type="journal article" date="2021" name="Plant Biotechnol. J.">
        <title>Multi-omics assisted identification of the key and species-specific regulatory components of drought-tolerant mechanisms in Gossypium stocksii.</title>
        <authorList>
            <person name="Yu D."/>
            <person name="Ke L."/>
            <person name="Zhang D."/>
            <person name="Wu Y."/>
            <person name="Sun Y."/>
            <person name="Mei J."/>
            <person name="Sun J."/>
            <person name="Sun Y."/>
        </authorList>
    </citation>
    <scope>NUCLEOTIDE SEQUENCE [LARGE SCALE GENOMIC DNA]</scope>
    <source>
        <strain evidence="3">cv. E1</strain>
        <tissue evidence="2">Leaf</tissue>
    </source>
</reference>
<organism evidence="2 3">
    <name type="scientific">Gossypium stocksii</name>
    <dbReference type="NCBI Taxonomy" id="47602"/>
    <lineage>
        <taxon>Eukaryota</taxon>
        <taxon>Viridiplantae</taxon>
        <taxon>Streptophyta</taxon>
        <taxon>Embryophyta</taxon>
        <taxon>Tracheophyta</taxon>
        <taxon>Spermatophyta</taxon>
        <taxon>Magnoliopsida</taxon>
        <taxon>eudicotyledons</taxon>
        <taxon>Gunneridae</taxon>
        <taxon>Pentapetalae</taxon>
        <taxon>rosids</taxon>
        <taxon>malvids</taxon>
        <taxon>Malvales</taxon>
        <taxon>Malvaceae</taxon>
        <taxon>Malvoideae</taxon>
        <taxon>Gossypium</taxon>
    </lineage>
</organism>
<dbReference type="Proteomes" id="UP000828251">
    <property type="component" value="Unassembled WGS sequence"/>
</dbReference>
<feature type="compositionally biased region" description="Polar residues" evidence="1">
    <location>
        <begin position="136"/>
        <end position="148"/>
    </location>
</feature>
<comment type="caution">
    <text evidence="2">The sequence shown here is derived from an EMBL/GenBank/DDBJ whole genome shotgun (WGS) entry which is preliminary data.</text>
</comment>
<dbReference type="EMBL" id="JAIQCV010000009">
    <property type="protein sequence ID" value="KAH1064469.1"/>
    <property type="molecule type" value="Genomic_DNA"/>
</dbReference>
<accession>A0A9D3UYR1</accession>
<gene>
    <name evidence="2" type="ORF">J1N35_029456</name>
</gene>
<protein>
    <submittedName>
        <fullName evidence="2">Uncharacterized protein</fullName>
    </submittedName>
</protein>
<evidence type="ECO:0000313" key="3">
    <source>
        <dbReference type="Proteomes" id="UP000828251"/>
    </source>
</evidence>
<dbReference type="OrthoDB" id="1436833at2759"/>
<keyword evidence="3" id="KW-1185">Reference proteome</keyword>
<feature type="compositionally biased region" description="Low complexity" evidence="1">
    <location>
        <begin position="158"/>
        <end position="172"/>
    </location>
</feature>
<proteinExistence type="predicted"/>
<feature type="compositionally biased region" description="Basic and acidic residues" evidence="1">
    <location>
        <begin position="173"/>
        <end position="182"/>
    </location>
</feature>